<name>A0A0A9FNU1_ARUDO</name>
<sequence>MCGALMPGHGETITDEAIWERLPVRDSIFEVKAAEEGGALGVVLCCLRVLLGCNFHGISTSGYFTHASQVMW</sequence>
<organism evidence="1">
    <name type="scientific">Arundo donax</name>
    <name type="common">Giant reed</name>
    <name type="synonym">Donax arundinaceus</name>
    <dbReference type="NCBI Taxonomy" id="35708"/>
    <lineage>
        <taxon>Eukaryota</taxon>
        <taxon>Viridiplantae</taxon>
        <taxon>Streptophyta</taxon>
        <taxon>Embryophyta</taxon>
        <taxon>Tracheophyta</taxon>
        <taxon>Spermatophyta</taxon>
        <taxon>Magnoliopsida</taxon>
        <taxon>Liliopsida</taxon>
        <taxon>Poales</taxon>
        <taxon>Poaceae</taxon>
        <taxon>PACMAD clade</taxon>
        <taxon>Arundinoideae</taxon>
        <taxon>Arundineae</taxon>
        <taxon>Arundo</taxon>
    </lineage>
</organism>
<evidence type="ECO:0000313" key="1">
    <source>
        <dbReference type="EMBL" id="JAE11961.1"/>
    </source>
</evidence>
<dbReference type="EMBL" id="GBRH01185935">
    <property type="protein sequence ID" value="JAE11961.1"/>
    <property type="molecule type" value="Transcribed_RNA"/>
</dbReference>
<protein>
    <submittedName>
        <fullName evidence="1">Uncharacterized protein</fullName>
    </submittedName>
</protein>
<reference evidence="1" key="2">
    <citation type="journal article" date="2015" name="Data Brief">
        <title>Shoot transcriptome of the giant reed, Arundo donax.</title>
        <authorList>
            <person name="Barrero R.A."/>
            <person name="Guerrero F.D."/>
            <person name="Moolhuijzen P."/>
            <person name="Goolsby J.A."/>
            <person name="Tidwell J."/>
            <person name="Bellgard S.E."/>
            <person name="Bellgard M.I."/>
        </authorList>
    </citation>
    <scope>NUCLEOTIDE SEQUENCE</scope>
    <source>
        <tissue evidence="1">Shoot tissue taken approximately 20 cm above the soil surface</tissue>
    </source>
</reference>
<accession>A0A0A9FNU1</accession>
<dbReference type="AlphaFoldDB" id="A0A0A9FNU1"/>
<reference evidence="1" key="1">
    <citation type="submission" date="2014-09" db="EMBL/GenBank/DDBJ databases">
        <authorList>
            <person name="Magalhaes I.L.F."/>
            <person name="Oliveira U."/>
            <person name="Santos F.R."/>
            <person name="Vidigal T.H.D.A."/>
            <person name="Brescovit A.D."/>
            <person name="Santos A.J."/>
        </authorList>
    </citation>
    <scope>NUCLEOTIDE SEQUENCE</scope>
    <source>
        <tissue evidence="1">Shoot tissue taken approximately 20 cm above the soil surface</tissue>
    </source>
</reference>
<proteinExistence type="predicted"/>